<dbReference type="Proteomes" id="UP000308901">
    <property type="component" value="Unassembled WGS sequence"/>
</dbReference>
<dbReference type="RefSeq" id="WP_138151275.1">
    <property type="nucleotide sequence ID" value="NZ_CBDDKQ010000002.1"/>
</dbReference>
<accession>A0A5R8Y5D6</accession>
<evidence type="ECO:0000313" key="1">
    <source>
        <dbReference type="EMBL" id="TLP40873.1"/>
    </source>
</evidence>
<keyword evidence="2" id="KW-1185">Reference proteome</keyword>
<protein>
    <recommendedName>
        <fullName evidence="3">DUF2249 domain-containing protein</fullName>
    </recommendedName>
</protein>
<dbReference type="OrthoDB" id="14666at2"/>
<reference evidence="1 2" key="1">
    <citation type="submission" date="2019-05" db="EMBL/GenBank/DDBJ databases">
        <title>Arcobacter sp. nov., isolated from sea sediment.</title>
        <authorList>
            <person name="Kim W."/>
        </authorList>
    </citation>
    <scope>NUCLEOTIDE SEQUENCE [LARGE SCALE GENOMIC DNA]</scope>
    <source>
        <strain evidence="1 2">CAU 1517</strain>
    </source>
</reference>
<dbReference type="AlphaFoldDB" id="A0A5R8Y5D6"/>
<gene>
    <name evidence="1" type="ORF">FDK22_02320</name>
</gene>
<dbReference type="EMBL" id="VANU01000001">
    <property type="protein sequence ID" value="TLP40873.1"/>
    <property type="molecule type" value="Genomic_DNA"/>
</dbReference>
<name>A0A5R8Y5D6_9BACT</name>
<proteinExistence type="predicted"/>
<evidence type="ECO:0008006" key="3">
    <source>
        <dbReference type="Google" id="ProtNLM"/>
    </source>
</evidence>
<evidence type="ECO:0000313" key="2">
    <source>
        <dbReference type="Proteomes" id="UP000308901"/>
    </source>
</evidence>
<sequence>MEKIEVLGATVDFFKEIKDGLTTYQFDTSMCGPPDPMVNAMAGLQLLDENSQLVMINHKSPGGLFPKVEEDFDFLEEDTGDGKIKIIFTKKVNALNSTDFTQNSCHG</sequence>
<comment type="caution">
    <text evidence="1">The sequence shown here is derived from an EMBL/GenBank/DDBJ whole genome shotgun (WGS) entry which is preliminary data.</text>
</comment>
<organism evidence="1 2">
    <name type="scientific">Arcobacter arenosus</name>
    <dbReference type="NCBI Taxonomy" id="2576037"/>
    <lineage>
        <taxon>Bacteria</taxon>
        <taxon>Pseudomonadati</taxon>
        <taxon>Campylobacterota</taxon>
        <taxon>Epsilonproteobacteria</taxon>
        <taxon>Campylobacterales</taxon>
        <taxon>Arcobacteraceae</taxon>
        <taxon>Arcobacter</taxon>
    </lineage>
</organism>